<dbReference type="InterPro" id="IPR010093">
    <property type="entry name" value="SinI_DNA-bd"/>
</dbReference>
<dbReference type="NCBIfam" id="TIGR01764">
    <property type="entry name" value="excise"/>
    <property type="match status" value="1"/>
</dbReference>
<comment type="caution">
    <text evidence="2">The sequence shown here is derived from an EMBL/GenBank/DDBJ whole genome shotgun (WGS) entry which is preliminary data.</text>
</comment>
<dbReference type="GO" id="GO:0003677">
    <property type="term" value="F:DNA binding"/>
    <property type="evidence" value="ECO:0007669"/>
    <property type="project" value="InterPro"/>
</dbReference>
<keyword evidence="3" id="KW-1185">Reference proteome</keyword>
<organism evidence="2 3">
    <name type="scientific">Actinomadura rayongensis</name>
    <dbReference type="NCBI Taxonomy" id="1429076"/>
    <lineage>
        <taxon>Bacteria</taxon>
        <taxon>Bacillati</taxon>
        <taxon>Actinomycetota</taxon>
        <taxon>Actinomycetes</taxon>
        <taxon>Streptosporangiales</taxon>
        <taxon>Thermomonosporaceae</taxon>
        <taxon>Actinomadura</taxon>
    </lineage>
</organism>
<dbReference type="Pfam" id="PF12728">
    <property type="entry name" value="HTH_17"/>
    <property type="match status" value="1"/>
</dbReference>
<accession>A0A6I4W6W1</accession>
<feature type="domain" description="Helix-turn-helix" evidence="1">
    <location>
        <begin position="22"/>
        <end position="69"/>
    </location>
</feature>
<dbReference type="InterPro" id="IPR041657">
    <property type="entry name" value="HTH_17"/>
</dbReference>
<protein>
    <submittedName>
        <fullName evidence="2">Helix-turn-helix domain-containing protein</fullName>
    </submittedName>
</protein>
<dbReference type="AlphaFoldDB" id="A0A6I4W6W1"/>
<dbReference type="OrthoDB" id="9806039at2"/>
<evidence type="ECO:0000259" key="1">
    <source>
        <dbReference type="Pfam" id="PF12728"/>
    </source>
</evidence>
<evidence type="ECO:0000313" key="2">
    <source>
        <dbReference type="EMBL" id="MXQ65023.1"/>
    </source>
</evidence>
<sequence length="78" mass="8707">MTARRAENPGFPKTDPPADKQLYTVEESAVVLSFSRAHLYREIRAGRLKTVKSGRSTRVTTRAIAQFVELLEQEAMGA</sequence>
<dbReference type="Proteomes" id="UP000431901">
    <property type="component" value="Unassembled WGS sequence"/>
</dbReference>
<reference evidence="2 3" key="1">
    <citation type="submission" date="2019-12" db="EMBL/GenBank/DDBJ databases">
        <title>Nocardia macrotermitis sp. nov. and Nocardia aurantia sp. nov., isolated from the gut of the fungus growing-termite Macrotermes natalensis.</title>
        <authorList>
            <person name="Christine B."/>
            <person name="Rene B."/>
        </authorList>
    </citation>
    <scope>NUCLEOTIDE SEQUENCE [LARGE SCALE GENOMIC DNA]</scope>
    <source>
        <strain evidence="2 3">DSM 102126</strain>
    </source>
</reference>
<evidence type="ECO:0000313" key="3">
    <source>
        <dbReference type="Proteomes" id="UP000431901"/>
    </source>
</evidence>
<dbReference type="EMBL" id="WUTW01000002">
    <property type="protein sequence ID" value="MXQ65023.1"/>
    <property type="molecule type" value="Genomic_DNA"/>
</dbReference>
<gene>
    <name evidence="2" type="ORF">GQ466_13350</name>
</gene>
<name>A0A6I4W6W1_9ACTN</name>
<dbReference type="RefSeq" id="WP_161103174.1">
    <property type="nucleotide sequence ID" value="NZ_JBHLYI010000001.1"/>
</dbReference>
<proteinExistence type="predicted"/>